<evidence type="ECO:0000313" key="5">
    <source>
        <dbReference type="Proteomes" id="UP000266841"/>
    </source>
</evidence>
<evidence type="ECO:0000256" key="1">
    <source>
        <dbReference type="SAM" id="MobiDB-lite"/>
    </source>
</evidence>
<dbReference type="eggNOG" id="ENOG502QRHI">
    <property type="taxonomic scope" value="Eukaryota"/>
</dbReference>
<feature type="domain" description="Chromo" evidence="2">
    <location>
        <begin position="121"/>
        <end position="150"/>
    </location>
</feature>
<feature type="domain" description="JmjC" evidence="3">
    <location>
        <begin position="474"/>
        <end position="614"/>
    </location>
</feature>
<dbReference type="AlphaFoldDB" id="K0T8D9"/>
<evidence type="ECO:0008006" key="6">
    <source>
        <dbReference type="Google" id="ProtNLM"/>
    </source>
</evidence>
<dbReference type="PROSITE" id="PS51184">
    <property type="entry name" value="JMJC"/>
    <property type="match status" value="1"/>
</dbReference>
<dbReference type="PANTHER" id="PTHR12461:SF105">
    <property type="entry name" value="HYPOXIA-INDUCIBLE FACTOR 1-ALPHA INHIBITOR"/>
    <property type="match status" value="1"/>
</dbReference>
<dbReference type="InterPro" id="IPR016197">
    <property type="entry name" value="Chromo-like_dom_sf"/>
</dbReference>
<dbReference type="OrthoDB" id="47172at2759"/>
<sequence>MSTPTKVCSDVEGKSQAEEHDRIIKVDARRSDAAEIKRRRPRKNQGAPKMPDPKTKERRQRSGATKKSIKRVREQRRIQHRKADEKESQKRAKQNELAPDHPGNLVCADVGKQAEPESFFWEVESVIGRRIKRGRVEYLIRWKGCSEVEEAMRYTKAQKLREKQREEDEKKLFGNVVTNEKHVTADASLLGCGTNDVAKIPAKSGIDAKEAVVDDHLWKWNDSDHVIFRDVLRIHVNDTNAGQIVKDARINGTPVVLVGHKGWANFAKRWLRKRDENSNADENIPVSTADTEDKKAGSMTDVASEHSSMRQSVSQASDRDCDLQECTMAVNEEKNEIFHEEEEQQNELNFTTTAPEPPAPQTSTSNTSGNDITEELLDLSGTGLELNLEAMIQDIGDEDVPVIKRNYNESKPIHGKLLAAKFLTTCWPNSLAVPEGEGQGKSANLYLHQWQFPLSDTAGRKLCHQNNPLPKDIMGEDLLKYWIDLPQCKLDSPLQYIFMGREDTLSKLHRDPGGLEISIAPVVGQKECVLVHRSDGSNCLYHLSASLDEIDLHKHPMLSQARIYRTVIEPGEILLMPYGTYHQCRNVTPCLSYSRFHLDTLNLLPFVESMVNGDAPEIDQEEVLWNLTSALIIKIDSVFDEVQSRVKMGLGEEGLITEDVIETVNILRTLRHFIREIGRRHEIKMIVKGGDANVQSGKADHNFEMLVDDIDMVSFHLFPYSSSLLLTLACCAEVLARVQVSSIQDCAHIQAAQRSCTERDPVRPFVGACWQR</sequence>
<dbReference type="Gene3D" id="2.60.120.650">
    <property type="entry name" value="Cupin"/>
    <property type="match status" value="1"/>
</dbReference>
<dbReference type="Proteomes" id="UP000266841">
    <property type="component" value="Unassembled WGS sequence"/>
</dbReference>
<dbReference type="SUPFAM" id="SSF54160">
    <property type="entry name" value="Chromo domain-like"/>
    <property type="match status" value="1"/>
</dbReference>
<proteinExistence type="predicted"/>
<dbReference type="SUPFAM" id="SSF51197">
    <property type="entry name" value="Clavaminate synthase-like"/>
    <property type="match status" value="1"/>
</dbReference>
<dbReference type="SMART" id="SM00558">
    <property type="entry name" value="JmjC"/>
    <property type="match status" value="1"/>
</dbReference>
<dbReference type="OMA" id="YIFMGRE"/>
<feature type="region of interest" description="Disordered" evidence="1">
    <location>
        <begin position="1"/>
        <end position="104"/>
    </location>
</feature>
<dbReference type="InterPro" id="IPR041667">
    <property type="entry name" value="Cupin_8"/>
</dbReference>
<dbReference type="EMBL" id="AGNL01009824">
    <property type="protein sequence ID" value="EJK69616.1"/>
    <property type="molecule type" value="Genomic_DNA"/>
</dbReference>
<dbReference type="InterPro" id="IPR003347">
    <property type="entry name" value="JmjC_dom"/>
</dbReference>
<accession>K0T8D9</accession>
<feature type="compositionally biased region" description="Basic and acidic residues" evidence="1">
    <location>
        <begin position="9"/>
        <end position="36"/>
    </location>
</feature>
<evidence type="ECO:0000259" key="3">
    <source>
        <dbReference type="PROSITE" id="PS51184"/>
    </source>
</evidence>
<evidence type="ECO:0000313" key="4">
    <source>
        <dbReference type="EMBL" id="EJK69616.1"/>
    </source>
</evidence>
<dbReference type="Pfam" id="PF13621">
    <property type="entry name" value="Cupin_8"/>
    <property type="match status" value="1"/>
</dbReference>
<dbReference type="CDD" id="cd00024">
    <property type="entry name" value="CD_CSD"/>
    <property type="match status" value="1"/>
</dbReference>
<dbReference type="PANTHER" id="PTHR12461">
    <property type="entry name" value="HYPOXIA-INDUCIBLE FACTOR 1 ALPHA INHIBITOR-RELATED"/>
    <property type="match status" value="1"/>
</dbReference>
<dbReference type="InterPro" id="IPR000953">
    <property type="entry name" value="Chromo/chromo_shadow_dom"/>
</dbReference>
<name>K0T8D9_THAOC</name>
<gene>
    <name evidence="4" type="ORF">THAOC_09110</name>
</gene>
<feature type="region of interest" description="Disordered" evidence="1">
    <location>
        <begin position="278"/>
        <end position="320"/>
    </location>
</feature>
<comment type="caution">
    <text evidence="4">The sequence shown here is derived from an EMBL/GenBank/DDBJ whole genome shotgun (WGS) entry which is preliminary data.</text>
</comment>
<feature type="compositionally biased region" description="Basic and acidic residues" evidence="1">
    <location>
        <begin position="71"/>
        <end position="94"/>
    </location>
</feature>
<protein>
    <recommendedName>
        <fullName evidence="6">JmjC domain-containing protein</fullName>
    </recommendedName>
</protein>
<organism evidence="4 5">
    <name type="scientific">Thalassiosira oceanica</name>
    <name type="common">Marine diatom</name>
    <dbReference type="NCBI Taxonomy" id="159749"/>
    <lineage>
        <taxon>Eukaryota</taxon>
        <taxon>Sar</taxon>
        <taxon>Stramenopiles</taxon>
        <taxon>Ochrophyta</taxon>
        <taxon>Bacillariophyta</taxon>
        <taxon>Coscinodiscophyceae</taxon>
        <taxon>Thalassiosirophycidae</taxon>
        <taxon>Thalassiosirales</taxon>
        <taxon>Thalassiosiraceae</taxon>
        <taxon>Thalassiosira</taxon>
    </lineage>
</organism>
<evidence type="ECO:0000259" key="2">
    <source>
        <dbReference type="PROSITE" id="PS50013"/>
    </source>
</evidence>
<dbReference type="PROSITE" id="PS50013">
    <property type="entry name" value="CHROMO_2"/>
    <property type="match status" value="1"/>
</dbReference>
<keyword evidence="5" id="KW-1185">Reference proteome</keyword>
<reference evidence="4 5" key="1">
    <citation type="journal article" date="2012" name="Genome Biol.">
        <title>Genome and low-iron response of an oceanic diatom adapted to chronic iron limitation.</title>
        <authorList>
            <person name="Lommer M."/>
            <person name="Specht M."/>
            <person name="Roy A.S."/>
            <person name="Kraemer L."/>
            <person name="Andreson R."/>
            <person name="Gutowska M.A."/>
            <person name="Wolf J."/>
            <person name="Bergner S.V."/>
            <person name="Schilhabel M.B."/>
            <person name="Klostermeier U.C."/>
            <person name="Beiko R.G."/>
            <person name="Rosenstiel P."/>
            <person name="Hippler M."/>
            <person name="Laroche J."/>
        </authorList>
    </citation>
    <scope>NUCLEOTIDE SEQUENCE [LARGE SCALE GENOMIC DNA]</scope>
    <source>
        <strain evidence="4 5">CCMP1005</strain>
    </source>
</reference>
<feature type="region of interest" description="Disordered" evidence="1">
    <location>
        <begin position="339"/>
        <end position="371"/>
    </location>
</feature>
<dbReference type="Gene3D" id="2.40.50.40">
    <property type="match status" value="1"/>
</dbReference>